<dbReference type="eggNOG" id="COG2068">
    <property type="taxonomic scope" value="Bacteria"/>
</dbReference>
<gene>
    <name evidence="2" type="ORF">MED217_07516</name>
</gene>
<evidence type="ECO:0000313" key="2">
    <source>
        <dbReference type="EMBL" id="EAQ49235.1"/>
    </source>
</evidence>
<evidence type="ECO:0000259" key="1">
    <source>
        <dbReference type="Pfam" id="PF12804"/>
    </source>
</evidence>
<dbReference type="EMBL" id="AANC01000005">
    <property type="protein sequence ID" value="EAQ49235.1"/>
    <property type="molecule type" value="Genomic_DNA"/>
</dbReference>
<proteinExistence type="predicted"/>
<protein>
    <recommendedName>
        <fullName evidence="1">MobA-like NTP transferase domain-containing protein</fullName>
    </recommendedName>
</protein>
<dbReference type="AlphaFoldDB" id="A3XMJ1"/>
<organism evidence="2 3">
    <name type="scientific">Leeuwenhoekiella blandensis (strain CECT 7118 / CCUG 51940 / KCTC 22103 / MED217)</name>
    <name type="common">Flavobacterium sp. (strain MED217)</name>
    <dbReference type="NCBI Taxonomy" id="398720"/>
    <lineage>
        <taxon>Bacteria</taxon>
        <taxon>Pseudomonadati</taxon>
        <taxon>Bacteroidota</taxon>
        <taxon>Flavobacteriia</taxon>
        <taxon>Flavobacteriales</taxon>
        <taxon>Flavobacteriaceae</taxon>
        <taxon>Leeuwenhoekiella</taxon>
    </lineage>
</organism>
<dbReference type="Proteomes" id="UP000001601">
    <property type="component" value="Unassembled WGS sequence"/>
</dbReference>
<evidence type="ECO:0000313" key="3">
    <source>
        <dbReference type="Proteomes" id="UP000001601"/>
    </source>
</evidence>
<dbReference type="GO" id="GO:0016779">
    <property type="term" value="F:nucleotidyltransferase activity"/>
    <property type="evidence" value="ECO:0007669"/>
    <property type="project" value="UniProtKB-ARBA"/>
</dbReference>
<dbReference type="OrthoDB" id="9779263at2"/>
<dbReference type="CDD" id="cd04182">
    <property type="entry name" value="GT_2_like_f"/>
    <property type="match status" value="1"/>
</dbReference>
<name>A3XMJ1_LEEBM</name>
<dbReference type="STRING" id="398720.MED217_07516"/>
<dbReference type="Pfam" id="PF12804">
    <property type="entry name" value="NTP_transf_3"/>
    <property type="match status" value="1"/>
</dbReference>
<accession>A3XMJ1</accession>
<reference evidence="2 3" key="1">
    <citation type="journal article" date="2007" name="Nature">
        <title>Light stimulates growth of proteorhodopsin-containing marine Flavobacteria.</title>
        <authorList>
            <person name="Gomez-Consarnau L."/>
            <person name="Gonzalez J.M."/>
            <person name="Coll-Llado M."/>
            <person name="Gourdon P."/>
            <person name="Pascher T."/>
            <person name="Neutze R."/>
            <person name="Pedros-Alio C."/>
            <person name="Pinhassi J."/>
        </authorList>
    </citation>
    <scope>NUCLEOTIDE SEQUENCE [LARGE SCALE GENOMIC DNA]</scope>
    <source>
        <strain evidence="2 3">MED217</strain>
    </source>
</reference>
<dbReference type="InterPro" id="IPR025877">
    <property type="entry name" value="MobA-like_NTP_Trfase"/>
</dbReference>
<dbReference type="RefSeq" id="WP_009779884.1">
    <property type="nucleotide sequence ID" value="NZ_CH672395.1"/>
</dbReference>
<keyword evidence="3" id="KW-1185">Reference proteome</keyword>
<sequence>MKTTAILILAAGEASRMGEIKQNLPYLETTLLGHAITQAKQTKAQHVYCVLGAQKEAIKAEIKQEVFFIINEAWEEGLGASIATGVKALRSKKYNHLLIMLGDQPLMTAAYLNKLIDKANEQPDTCVASGYKNKKGVPAIFPESYFDALEKLSGDQGAKALLNSDRSVIALNAEDLLQDIDTPEDYERLLKK</sequence>
<dbReference type="HOGENOM" id="CLU_061980_2_0_10"/>
<dbReference type="SUPFAM" id="SSF53448">
    <property type="entry name" value="Nucleotide-diphospho-sugar transferases"/>
    <property type="match status" value="1"/>
</dbReference>
<feature type="domain" description="MobA-like NTP transferase" evidence="1">
    <location>
        <begin position="7"/>
        <end position="165"/>
    </location>
</feature>
<dbReference type="PANTHER" id="PTHR43777">
    <property type="entry name" value="MOLYBDENUM COFACTOR CYTIDYLYLTRANSFERASE"/>
    <property type="match status" value="1"/>
</dbReference>
<dbReference type="Gene3D" id="3.90.550.10">
    <property type="entry name" value="Spore Coat Polysaccharide Biosynthesis Protein SpsA, Chain A"/>
    <property type="match status" value="1"/>
</dbReference>
<dbReference type="InterPro" id="IPR029044">
    <property type="entry name" value="Nucleotide-diphossugar_trans"/>
</dbReference>
<comment type="caution">
    <text evidence="2">The sequence shown here is derived from an EMBL/GenBank/DDBJ whole genome shotgun (WGS) entry which is preliminary data.</text>
</comment>
<dbReference type="PANTHER" id="PTHR43777:SF1">
    <property type="entry name" value="MOLYBDENUM COFACTOR CYTIDYLYLTRANSFERASE"/>
    <property type="match status" value="1"/>
</dbReference>